<evidence type="ECO:0000256" key="2">
    <source>
        <dbReference type="SAM" id="Phobius"/>
    </source>
</evidence>
<sequence>MNDDYPDLSFPRRERYLGAYPTTSGTGRHRGPVDALHSAVPLEGSDPGWDPVEELTYLLQDAAAEQAAAMVPPPRSEPPSGDGFSGDPMENLAQITAELPPIRRPAAGHRKVRVRKLRFTWLQTVSFVMAAFAAVIVSMVSVFGGMVAYAPLQRIASGTQSGTVPWWPLLVYGPWMVASLSILRTALHQRRAVHSWFVVLLFSSVAMMLCVAEADRTFTGIAAAALPALASLACFQQLVRQITLTRPPRQRTSRHRQRLIPAPQESTEAMPDPVLRETPRA</sequence>
<feature type="region of interest" description="Disordered" evidence="1">
    <location>
        <begin position="246"/>
        <end position="281"/>
    </location>
</feature>
<dbReference type="AlphaFoldDB" id="A0A4D4MVB4"/>
<keyword evidence="2" id="KW-0472">Membrane</keyword>
<feature type="compositionally biased region" description="Basic residues" evidence="1">
    <location>
        <begin position="248"/>
        <end position="258"/>
    </location>
</feature>
<dbReference type="RefSeq" id="WP_010985199.1">
    <property type="nucleotide sequence ID" value="NZ_BAABTN010000111.1"/>
</dbReference>
<reference evidence="4 5" key="1">
    <citation type="submission" date="2019-04" db="EMBL/GenBank/DDBJ databases">
        <title>Draft genome sequences of Streptomyces avermitilis ATCC 31267.</title>
        <authorList>
            <person name="Komaki H."/>
            <person name="Tamura T."/>
            <person name="Hosoyama A."/>
        </authorList>
    </citation>
    <scope>NUCLEOTIDE SEQUENCE [LARGE SCALE GENOMIC DNA]</scope>
    <source>
        <strain evidence="4 5">ATCC 31267</strain>
    </source>
</reference>
<accession>A0A4D4MVB4</accession>
<evidence type="ECO:0000313" key="4">
    <source>
        <dbReference type="EMBL" id="GDY76120.1"/>
    </source>
</evidence>
<evidence type="ECO:0000313" key="6">
    <source>
        <dbReference type="Proteomes" id="UP000302139"/>
    </source>
</evidence>
<dbReference type="InterPro" id="IPR021235">
    <property type="entry name" value="DUF2637"/>
</dbReference>
<feature type="transmembrane region" description="Helical" evidence="2">
    <location>
        <begin position="164"/>
        <end position="183"/>
    </location>
</feature>
<protein>
    <recommendedName>
        <fullName evidence="7">Integral membrane protein</fullName>
    </recommendedName>
</protein>
<organism evidence="4 5">
    <name type="scientific">Streptomyces avermitilis</name>
    <dbReference type="NCBI Taxonomy" id="33903"/>
    <lineage>
        <taxon>Bacteria</taxon>
        <taxon>Bacillati</taxon>
        <taxon>Actinomycetota</taxon>
        <taxon>Actinomycetes</taxon>
        <taxon>Kitasatosporales</taxon>
        <taxon>Streptomycetaceae</taxon>
        <taxon>Streptomyces</taxon>
    </lineage>
</organism>
<comment type="caution">
    <text evidence="4">The sequence shown here is derived from an EMBL/GenBank/DDBJ whole genome shotgun (WGS) entry which is preliminary data.</text>
</comment>
<evidence type="ECO:0000256" key="1">
    <source>
        <dbReference type="SAM" id="MobiDB-lite"/>
    </source>
</evidence>
<name>A0A4D4MVB4_STRAX</name>
<keyword evidence="2" id="KW-1133">Transmembrane helix</keyword>
<evidence type="ECO:0000313" key="5">
    <source>
        <dbReference type="Proteomes" id="UP000299211"/>
    </source>
</evidence>
<evidence type="ECO:0000313" key="3">
    <source>
        <dbReference type="EMBL" id="GDY63737.1"/>
    </source>
</evidence>
<dbReference type="Proteomes" id="UP000299211">
    <property type="component" value="Unassembled WGS sequence"/>
</dbReference>
<dbReference type="EMBL" id="BJHX01000001">
    <property type="protein sequence ID" value="GDY63737.1"/>
    <property type="molecule type" value="Genomic_DNA"/>
</dbReference>
<reference evidence="3 6" key="2">
    <citation type="submission" date="2019-04" db="EMBL/GenBank/DDBJ databases">
        <title>Draft genome sequences of Streptomyces avermitilis NBRC 14893.</title>
        <authorList>
            <person name="Komaki H."/>
            <person name="Tamura T."/>
            <person name="Hosoyama A."/>
        </authorList>
    </citation>
    <scope>NUCLEOTIDE SEQUENCE [LARGE SCALE GENOMIC DNA]</scope>
    <source>
        <strain evidence="3 6">NBRC 14893</strain>
    </source>
</reference>
<feature type="transmembrane region" description="Helical" evidence="2">
    <location>
        <begin position="195"/>
        <end position="214"/>
    </location>
</feature>
<dbReference type="OMA" id="GMVAYEP"/>
<gene>
    <name evidence="3" type="ORF">SAV14893_031300</name>
    <name evidence="4" type="ORF">SAV31267_056050</name>
</gene>
<dbReference type="EMBL" id="BJHY01000001">
    <property type="protein sequence ID" value="GDY76120.1"/>
    <property type="molecule type" value="Genomic_DNA"/>
</dbReference>
<evidence type="ECO:0008006" key="7">
    <source>
        <dbReference type="Google" id="ProtNLM"/>
    </source>
</evidence>
<proteinExistence type="predicted"/>
<dbReference type="GeneID" id="41540835"/>
<feature type="transmembrane region" description="Helical" evidence="2">
    <location>
        <begin position="220"/>
        <end position="239"/>
    </location>
</feature>
<feature type="region of interest" description="Disordered" evidence="1">
    <location>
        <begin position="1"/>
        <end position="45"/>
    </location>
</feature>
<dbReference type="Pfam" id="PF10935">
    <property type="entry name" value="DUF2637"/>
    <property type="match status" value="1"/>
</dbReference>
<keyword evidence="2" id="KW-0812">Transmembrane</keyword>
<feature type="transmembrane region" description="Helical" evidence="2">
    <location>
        <begin position="119"/>
        <end position="152"/>
    </location>
</feature>
<dbReference type="Proteomes" id="UP000302139">
    <property type="component" value="Unassembled WGS sequence"/>
</dbReference>
<dbReference type="STRING" id="33903.AQJ43_04895"/>